<evidence type="ECO:0000313" key="2">
    <source>
        <dbReference type="EMBL" id="APE44095.1"/>
    </source>
</evidence>
<organism evidence="2 3">
    <name type="scientific">Sulfitobacter alexandrii</name>
    <dbReference type="NCBI Taxonomy" id="1917485"/>
    <lineage>
        <taxon>Bacteria</taxon>
        <taxon>Pseudomonadati</taxon>
        <taxon>Pseudomonadota</taxon>
        <taxon>Alphaproteobacteria</taxon>
        <taxon>Rhodobacterales</taxon>
        <taxon>Roseobacteraceae</taxon>
        <taxon>Sulfitobacter</taxon>
    </lineage>
</organism>
<protein>
    <submittedName>
        <fullName evidence="2">Uncharacterized protein</fullName>
    </submittedName>
</protein>
<keyword evidence="1" id="KW-0732">Signal</keyword>
<sequence length="148" mass="16029">MRSSSFAALSAVVLAAGIPSVAASQSYEAINHLKVYGLSPTSFEVIEDHGEGARGMWCAAADYAINRLGVPRTTRFYVKSPRGRSQTGAGRVGVVFTTDASSLSVQPSRSVSVSVETPGEGLPIYHANQFCRDYEIELDRILFRHGRY</sequence>
<name>A0A1J0WID3_9RHOB</name>
<proteinExistence type="predicted"/>
<dbReference type="OrthoDB" id="7862366at2"/>
<dbReference type="AlphaFoldDB" id="A0A1J0WID3"/>
<evidence type="ECO:0000256" key="1">
    <source>
        <dbReference type="SAM" id="SignalP"/>
    </source>
</evidence>
<accession>A0A1J0WID3</accession>
<evidence type="ECO:0000313" key="3">
    <source>
        <dbReference type="Proteomes" id="UP000181897"/>
    </source>
</evidence>
<feature type="chain" id="PRO_5012972591" evidence="1">
    <location>
        <begin position="23"/>
        <end position="148"/>
    </location>
</feature>
<reference evidence="2 3" key="1">
    <citation type="submission" date="2016-11" db="EMBL/GenBank/DDBJ databases">
        <title>Complete genome sequence of Sulfitobacter sp. AM1-D1, a toxic bacteria associated with marine dinoflagellate Alexandrium minutum in East China Sea.</title>
        <authorList>
            <person name="Yang Q."/>
            <person name="Zhang X."/>
            <person name="Tian X."/>
        </authorList>
    </citation>
    <scope>NUCLEOTIDE SEQUENCE [LARGE SCALE GENOMIC DNA]</scope>
    <source>
        <strain evidence="2 3">AM1-D1</strain>
    </source>
</reference>
<dbReference type="EMBL" id="CP018076">
    <property type="protein sequence ID" value="APE44095.1"/>
    <property type="molecule type" value="Genomic_DNA"/>
</dbReference>
<dbReference type="KEGG" id="suam:BOO69_12275"/>
<gene>
    <name evidence="2" type="ORF">BOO69_12275</name>
</gene>
<dbReference type="RefSeq" id="WP_071972433.1">
    <property type="nucleotide sequence ID" value="NZ_CP018076.1"/>
</dbReference>
<dbReference type="Proteomes" id="UP000181897">
    <property type="component" value="Chromosome"/>
</dbReference>
<feature type="signal peptide" evidence="1">
    <location>
        <begin position="1"/>
        <end position="22"/>
    </location>
</feature>
<keyword evidence="3" id="KW-1185">Reference proteome</keyword>
<dbReference type="STRING" id="1917485.BOO69_12275"/>